<dbReference type="InterPro" id="IPR011990">
    <property type="entry name" value="TPR-like_helical_dom_sf"/>
</dbReference>
<evidence type="ECO:0000313" key="5">
    <source>
        <dbReference type="Proteomes" id="UP000004982"/>
    </source>
</evidence>
<sequence>MNKTLPILFAGILLLNACASTAPKPKSGDTFMLPDIPTAAAESSAIPYPDLNTMTQIERLGMQIERLEREMENTNQRLQQLEKQNKTPRHTNRKVPAQRLDDQKLKSTYLANGGTAPSEADSADQNETRLYNQALKYYQRNNYAAAAAVLKGADGGNGSESARRNMYLLLQSQQRMGNCESVIEIGGRFANRFRNSPQAPDALFSIGQCQYKLQQKDIARNTWRKLIQSYPGSAAAKRAAVSIKQR</sequence>
<feature type="compositionally biased region" description="Polar residues" evidence="1">
    <location>
        <begin position="73"/>
        <end position="82"/>
    </location>
</feature>
<feature type="chain" id="PRO_5041262396" evidence="2">
    <location>
        <begin position="20"/>
        <end position="246"/>
    </location>
</feature>
<keyword evidence="6" id="KW-1185">Reference proteome</keyword>
<organism evidence="3 5">
    <name type="scientific">Neisseria macacae ATCC 33926</name>
    <dbReference type="NCBI Taxonomy" id="997348"/>
    <lineage>
        <taxon>Bacteria</taxon>
        <taxon>Pseudomonadati</taxon>
        <taxon>Pseudomonadota</taxon>
        <taxon>Betaproteobacteria</taxon>
        <taxon>Neisseriales</taxon>
        <taxon>Neisseriaceae</taxon>
        <taxon>Neisseria</taxon>
    </lineage>
</organism>
<name>A0AA36XKK3_9NEIS</name>
<dbReference type="Gene3D" id="1.25.40.10">
    <property type="entry name" value="Tetratricopeptide repeat domain"/>
    <property type="match status" value="1"/>
</dbReference>
<reference evidence="4 6" key="2">
    <citation type="submission" date="2022-03" db="EMBL/GenBank/DDBJ databases">
        <title>Genome sequencing of Neisseria macacae.</title>
        <authorList>
            <person name="Baek M.-G."/>
        </authorList>
    </citation>
    <scope>NUCLEOTIDE SEQUENCE [LARGE SCALE GENOMIC DNA]</scope>
    <source>
        <strain evidence="4 6">ATCC 33926</strain>
    </source>
</reference>
<dbReference type="SUPFAM" id="SSF48452">
    <property type="entry name" value="TPR-like"/>
    <property type="match status" value="1"/>
</dbReference>
<feature type="region of interest" description="Disordered" evidence="1">
    <location>
        <begin position="73"/>
        <end position="104"/>
    </location>
</feature>
<evidence type="ECO:0000256" key="2">
    <source>
        <dbReference type="SAM" id="SignalP"/>
    </source>
</evidence>
<accession>A0AA36XKK3</accession>
<feature type="signal peptide" evidence="2">
    <location>
        <begin position="1"/>
        <end position="19"/>
    </location>
</feature>
<keyword evidence="2" id="KW-0732">Signal</keyword>
<evidence type="ECO:0000256" key="1">
    <source>
        <dbReference type="SAM" id="MobiDB-lite"/>
    </source>
</evidence>
<dbReference type="Proteomes" id="UP000829455">
    <property type="component" value="Chromosome"/>
</dbReference>
<evidence type="ECO:0000313" key="4">
    <source>
        <dbReference type="EMBL" id="UNV84003.1"/>
    </source>
</evidence>
<dbReference type="AlphaFoldDB" id="A0AA36XKK3"/>
<evidence type="ECO:0000313" key="6">
    <source>
        <dbReference type="Proteomes" id="UP000829455"/>
    </source>
</evidence>
<dbReference type="EMBL" id="AFQE01000063">
    <property type="protein sequence ID" value="EGQ77051.1"/>
    <property type="molecule type" value="Genomic_DNA"/>
</dbReference>
<dbReference type="RefSeq" id="WP_003778020.1">
    <property type="nucleotide sequence ID" value="NZ_CP094241.1"/>
</dbReference>
<dbReference type="Pfam" id="PF13174">
    <property type="entry name" value="TPR_6"/>
    <property type="match status" value="1"/>
</dbReference>
<reference evidence="3 5" key="1">
    <citation type="submission" date="2011-05" db="EMBL/GenBank/DDBJ databases">
        <authorList>
            <person name="Muzny D."/>
            <person name="Qin X."/>
            <person name="Deng J."/>
            <person name="Jiang H."/>
            <person name="Liu Y."/>
            <person name="Qu J."/>
            <person name="Song X.-Z."/>
            <person name="Zhang L."/>
            <person name="Thornton R."/>
            <person name="Coyle M."/>
            <person name="Francisco L."/>
            <person name="Jackson L."/>
            <person name="Javaid M."/>
            <person name="Korchina V."/>
            <person name="Kovar C."/>
            <person name="Mata R."/>
            <person name="Mathew T."/>
            <person name="Ngo R."/>
            <person name="Nguyen L."/>
            <person name="Nguyen N."/>
            <person name="Okwuonu G."/>
            <person name="Ongeri F."/>
            <person name="Pham C."/>
            <person name="Simmons D."/>
            <person name="Wilczek-Boney K."/>
            <person name="Hale W."/>
            <person name="Jakkamsetti A."/>
            <person name="Pham P."/>
            <person name="Ruth R."/>
            <person name="San Lucas F."/>
            <person name="Warren J."/>
            <person name="Zhang J."/>
            <person name="Zhao Z."/>
            <person name="Zhou C."/>
            <person name="Zhu D."/>
            <person name="Lee S."/>
            <person name="Bess C."/>
            <person name="Blankenburg K."/>
            <person name="Forbes L."/>
            <person name="Fu Q."/>
            <person name="Gubbala S."/>
            <person name="Hirani K."/>
            <person name="Jayaseelan J.C."/>
            <person name="Lara F."/>
            <person name="Munidasa M."/>
            <person name="Palculict T."/>
            <person name="Patil S."/>
            <person name="Pu L.-L."/>
            <person name="Saada N."/>
            <person name="Tang L."/>
            <person name="Weissenberger G."/>
            <person name="Zhu Y."/>
            <person name="Hemphill L."/>
            <person name="Shang Y."/>
            <person name="Youmans B."/>
            <person name="Ayvaz T."/>
            <person name="Ross M."/>
            <person name="Santibanez J."/>
            <person name="Aqrawi P."/>
            <person name="Gross S."/>
            <person name="Joshi V."/>
            <person name="Fowler G."/>
            <person name="Nazareth L."/>
            <person name="Reid J."/>
            <person name="Worley K."/>
            <person name="Petrosino J."/>
            <person name="Highlander S."/>
            <person name="Gibbs R."/>
        </authorList>
    </citation>
    <scope>NUCLEOTIDE SEQUENCE [LARGE SCALE GENOMIC DNA]</scope>
    <source>
        <strain evidence="3 5">ATCC 33926</strain>
    </source>
</reference>
<proteinExistence type="predicted"/>
<protein>
    <submittedName>
        <fullName evidence="4">Tetratricopeptide repeat protein</fullName>
    </submittedName>
</protein>
<evidence type="ECO:0000313" key="3">
    <source>
        <dbReference type="EMBL" id="EGQ77051.1"/>
    </source>
</evidence>
<dbReference type="EMBL" id="CP094241">
    <property type="protein sequence ID" value="UNV84003.1"/>
    <property type="molecule type" value="Genomic_DNA"/>
</dbReference>
<dbReference type="Proteomes" id="UP000004982">
    <property type="component" value="Unassembled WGS sequence"/>
</dbReference>
<gene>
    <name evidence="3" type="ORF">HMPREF9418_1373</name>
    <name evidence="4" type="ORF">MON40_08185</name>
</gene>
<dbReference type="InterPro" id="IPR019734">
    <property type="entry name" value="TPR_rpt"/>
</dbReference>